<dbReference type="Proteomes" id="UP001519287">
    <property type="component" value="Unassembled WGS sequence"/>
</dbReference>
<keyword evidence="5" id="KW-0732">Signal</keyword>
<reference evidence="7 8" key="1">
    <citation type="submission" date="2021-03" db="EMBL/GenBank/DDBJ databases">
        <title>Genomic Encyclopedia of Type Strains, Phase IV (KMG-IV): sequencing the most valuable type-strain genomes for metagenomic binning, comparative biology and taxonomic classification.</title>
        <authorList>
            <person name="Goeker M."/>
        </authorList>
    </citation>
    <scope>NUCLEOTIDE SEQUENCE [LARGE SCALE GENOMIC DNA]</scope>
    <source>
        <strain evidence="7 8">DSM 26048</strain>
    </source>
</reference>
<dbReference type="InterPro" id="IPR038765">
    <property type="entry name" value="Papain-like_cys_pep_sf"/>
</dbReference>
<evidence type="ECO:0000256" key="1">
    <source>
        <dbReference type="ARBA" id="ARBA00007074"/>
    </source>
</evidence>
<dbReference type="Gene3D" id="3.90.1720.10">
    <property type="entry name" value="endopeptidase domain like (from Nostoc punctiforme)"/>
    <property type="match status" value="1"/>
</dbReference>
<dbReference type="RefSeq" id="WP_209976778.1">
    <property type="nucleotide sequence ID" value="NZ_JAGGLB010000029.1"/>
</dbReference>
<feature type="chain" id="PRO_5046897696" evidence="5">
    <location>
        <begin position="25"/>
        <end position="156"/>
    </location>
</feature>
<dbReference type="Pfam" id="PF00877">
    <property type="entry name" value="NLPC_P60"/>
    <property type="match status" value="1"/>
</dbReference>
<keyword evidence="2" id="KW-0645">Protease</keyword>
<dbReference type="SUPFAM" id="SSF54001">
    <property type="entry name" value="Cysteine proteinases"/>
    <property type="match status" value="1"/>
</dbReference>
<gene>
    <name evidence="7" type="ORF">J2Z66_006596</name>
</gene>
<dbReference type="EMBL" id="JAGGLB010000029">
    <property type="protein sequence ID" value="MBP1994955.1"/>
    <property type="molecule type" value="Genomic_DNA"/>
</dbReference>
<comment type="caution">
    <text evidence="7">The sequence shown here is derived from an EMBL/GenBank/DDBJ whole genome shotgun (WGS) entry which is preliminary data.</text>
</comment>
<evidence type="ECO:0000256" key="5">
    <source>
        <dbReference type="SAM" id="SignalP"/>
    </source>
</evidence>
<dbReference type="PANTHER" id="PTHR47053">
    <property type="entry name" value="MUREIN DD-ENDOPEPTIDASE MEPH-RELATED"/>
    <property type="match status" value="1"/>
</dbReference>
<feature type="signal peptide" evidence="5">
    <location>
        <begin position="1"/>
        <end position="24"/>
    </location>
</feature>
<evidence type="ECO:0000313" key="8">
    <source>
        <dbReference type="Proteomes" id="UP001519287"/>
    </source>
</evidence>
<dbReference type="InterPro" id="IPR000064">
    <property type="entry name" value="NLP_P60_dom"/>
</dbReference>
<comment type="similarity">
    <text evidence="1">Belongs to the peptidase C40 family.</text>
</comment>
<accession>A0ABS4J550</accession>
<evidence type="ECO:0000256" key="4">
    <source>
        <dbReference type="ARBA" id="ARBA00022807"/>
    </source>
</evidence>
<dbReference type="PROSITE" id="PS51935">
    <property type="entry name" value="NLPC_P60"/>
    <property type="match status" value="1"/>
</dbReference>
<dbReference type="PANTHER" id="PTHR47053:SF1">
    <property type="entry name" value="MUREIN DD-ENDOPEPTIDASE MEPH-RELATED"/>
    <property type="match status" value="1"/>
</dbReference>
<evidence type="ECO:0000256" key="3">
    <source>
        <dbReference type="ARBA" id="ARBA00022801"/>
    </source>
</evidence>
<protein>
    <submittedName>
        <fullName evidence="7">Cell wall-associated NlpC family hydrolase</fullName>
    </submittedName>
</protein>
<organism evidence="7 8">
    <name type="scientific">Paenibacillus eucommiae</name>
    <dbReference type="NCBI Taxonomy" id="1355755"/>
    <lineage>
        <taxon>Bacteria</taxon>
        <taxon>Bacillati</taxon>
        <taxon>Bacillota</taxon>
        <taxon>Bacilli</taxon>
        <taxon>Bacillales</taxon>
        <taxon>Paenibacillaceae</taxon>
        <taxon>Paenibacillus</taxon>
    </lineage>
</organism>
<evidence type="ECO:0000313" key="7">
    <source>
        <dbReference type="EMBL" id="MBP1994955.1"/>
    </source>
</evidence>
<dbReference type="GO" id="GO:0016787">
    <property type="term" value="F:hydrolase activity"/>
    <property type="evidence" value="ECO:0007669"/>
    <property type="project" value="UniProtKB-KW"/>
</dbReference>
<keyword evidence="4" id="KW-0788">Thiol protease</keyword>
<proteinExistence type="inferred from homology"/>
<feature type="domain" description="NlpC/P60" evidence="6">
    <location>
        <begin position="21"/>
        <end position="143"/>
    </location>
</feature>
<evidence type="ECO:0000259" key="6">
    <source>
        <dbReference type="PROSITE" id="PS51935"/>
    </source>
</evidence>
<evidence type="ECO:0000256" key="2">
    <source>
        <dbReference type="ARBA" id="ARBA00022670"/>
    </source>
</evidence>
<keyword evidence="8" id="KW-1185">Reference proteome</keyword>
<name>A0ABS4J550_9BACL</name>
<dbReference type="InterPro" id="IPR051202">
    <property type="entry name" value="Peptidase_C40"/>
</dbReference>
<keyword evidence="3 7" id="KW-0378">Hydrolase</keyword>
<sequence>MKKVIVLGLSLFLFFSFAIGSAFAQSKLEKTAEDLIGIKYKWAGTTKSGFDCSGFTSYVFDQLGFNLPHSSKAQSQEGDKVAKSELRAGDLVFFDTGGSGISHVGIYLGDGVFIHSSTDDGVIKSKLSESYYAKRYITASRILDDKSYDRLTAESK</sequence>